<dbReference type="InterPro" id="IPR046342">
    <property type="entry name" value="CBS_dom_sf"/>
</dbReference>
<dbReference type="PANTHER" id="PTHR43080">
    <property type="entry name" value="CBS DOMAIN-CONTAINING PROTEIN CBSX3, MITOCHONDRIAL"/>
    <property type="match status" value="1"/>
</dbReference>
<dbReference type="CDD" id="cd04622">
    <property type="entry name" value="CBS_pair_HRP1_like"/>
    <property type="match status" value="1"/>
</dbReference>
<evidence type="ECO:0000259" key="3">
    <source>
        <dbReference type="PROSITE" id="PS51371"/>
    </source>
</evidence>
<feature type="domain" description="CBS" evidence="3">
    <location>
        <begin position="7"/>
        <end position="66"/>
    </location>
</feature>
<name>A0ABT3X3Z6_9BACL</name>
<organism evidence="4 5">
    <name type="scientific">Tumebacillus lacus</name>
    <dbReference type="NCBI Taxonomy" id="2995335"/>
    <lineage>
        <taxon>Bacteria</taxon>
        <taxon>Bacillati</taxon>
        <taxon>Bacillota</taxon>
        <taxon>Bacilli</taxon>
        <taxon>Bacillales</taxon>
        <taxon>Alicyclobacillaceae</taxon>
        <taxon>Tumebacillus</taxon>
    </lineage>
</organism>
<gene>
    <name evidence="4" type="ORF">OS242_12050</name>
</gene>
<dbReference type="InterPro" id="IPR000644">
    <property type="entry name" value="CBS_dom"/>
</dbReference>
<evidence type="ECO:0000313" key="4">
    <source>
        <dbReference type="EMBL" id="MCX7570698.1"/>
    </source>
</evidence>
<dbReference type="SUPFAM" id="SSF54631">
    <property type="entry name" value="CBS-domain pair"/>
    <property type="match status" value="1"/>
</dbReference>
<sequence length="146" mass="15848">MKIRDLMTPDVESCTTNDTLQQAAQIMEELDVGIVPIVSNDGSQRLEGVMTDRDIVIRAVAKGMDVNSTKVSECYTDQVVSVTPDTDAHEASKLMATHQVRRLPVVQDGRLVGICAIGDLAVEGIHEDEAGYALSEISEPDRADLH</sequence>
<proteinExistence type="predicted"/>
<evidence type="ECO:0000256" key="1">
    <source>
        <dbReference type="ARBA" id="ARBA00023122"/>
    </source>
</evidence>
<dbReference type="SMART" id="SM00116">
    <property type="entry name" value="CBS"/>
    <property type="match status" value="2"/>
</dbReference>
<dbReference type="RefSeq" id="WP_267151946.1">
    <property type="nucleotide sequence ID" value="NZ_JAPMLT010000005.1"/>
</dbReference>
<comment type="caution">
    <text evidence="4">The sequence shown here is derived from an EMBL/GenBank/DDBJ whole genome shotgun (WGS) entry which is preliminary data.</text>
</comment>
<evidence type="ECO:0000256" key="2">
    <source>
        <dbReference type="PROSITE-ProRule" id="PRU00703"/>
    </source>
</evidence>
<dbReference type="InterPro" id="IPR051257">
    <property type="entry name" value="Diverse_CBS-Domain"/>
</dbReference>
<reference evidence="4 5" key="1">
    <citation type="submission" date="2022-11" db="EMBL/GenBank/DDBJ databases">
        <title>Study of microbial diversity in lake waters.</title>
        <authorList>
            <person name="Zhang J."/>
        </authorList>
    </citation>
    <scope>NUCLEOTIDE SEQUENCE [LARGE SCALE GENOMIC DNA]</scope>
    <source>
        <strain evidence="4 5">DT12</strain>
    </source>
</reference>
<feature type="domain" description="CBS" evidence="3">
    <location>
        <begin position="75"/>
        <end position="130"/>
    </location>
</feature>
<keyword evidence="1 2" id="KW-0129">CBS domain</keyword>
<evidence type="ECO:0000313" key="5">
    <source>
        <dbReference type="Proteomes" id="UP001208017"/>
    </source>
</evidence>
<keyword evidence="5" id="KW-1185">Reference proteome</keyword>
<dbReference type="Gene3D" id="3.10.580.10">
    <property type="entry name" value="CBS-domain"/>
    <property type="match status" value="1"/>
</dbReference>
<accession>A0ABT3X3Z6</accession>
<protein>
    <submittedName>
        <fullName evidence="4">CBS domain-containing protein</fullName>
    </submittedName>
</protein>
<dbReference type="Proteomes" id="UP001208017">
    <property type="component" value="Unassembled WGS sequence"/>
</dbReference>
<dbReference type="PROSITE" id="PS51371">
    <property type="entry name" value="CBS"/>
    <property type="match status" value="2"/>
</dbReference>
<dbReference type="PANTHER" id="PTHR43080:SF2">
    <property type="entry name" value="CBS DOMAIN-CONTAINING PROTEIN"/>
    <property type="match status" value="1"/>
</dbReference>
<dbReference type="EMBL" id="JAPMLT010000005">
    <property type="protein sequence ID" value="MCX7570698.1"/>
    <property type="molecule type" value="Genomic_DNA"/>
</dbReference>
<dbReference type="Pfam" id="PF00571">
    <property type="entry name" value="CBS"/>
    <property type="match status" value="2"/>
</dbReference>